<dbReference type="Proteomes" id="UP000640426">
    <property type="component" value="Unassembled WGS sequence"/>
</dbReference>
<accession>A0ABS0XPJ7</accession>
<reference evidence="3" key="1">
    <citation type="submission" date="2020-12" db="EMBL/GenBank/DDBJ databases">
        <title>Hymenobacter sp.</title>
        <authorList>
            <person name="Kim M.K."/>
        </authorList>
    </citation>
    <scope>NUCLEOTIDE SEQUENCE [LARGE SCALE GENOMIC DNA]</scope>
    <source>
        <strain evidence="3">BT553</strain>
    </source>
</reference>
<proteinExistence type="predicted"/>
<dbReference type="RefSeq" id="WP_199037223.1">
    <property type="nucleotide sequence ID" value="NZ_JAELXS010000004.1"/>
</dbReference>
<sequence length="97" mass="10464">MSDPASDPAATAFRHWWSSASPEGDTARRPDPIGEAFAAGWQARAQDGGAECRLELTLFEARALRNQLRGISDPPAIVGTVLDALAEQISRADRFRA</sequence>
<name>A0ABS0XPJ7_9SPHN</name>
<comment type="caution">
    <text evidence="2">The sequence shown here is derived from an EMBL/GenBank/DDBJ whole genome shotgun (WGS) entry which is preliminary data.</text>
</comment>
<keyword evidence="3" id="KW-1185">Reference proteome</keyword>
<feature type="region of interest" description="Disordered" evidence="1">
    <location>
        <begin position="1"/>
        <end position="33"/>
    </location>
</feature>
<gene>
    <name evidence="2" type="ORF">JAO74_09190</name>
</gene>
<dbReference type="EMBL" id="JAELXS010000004">
    <property type="protein sequence ID" value="MBJ6121964.1"/>
    <property type="molecule type" value="Genomic_DNA"/>
</dbReference>
<evidence type="ECO:0000313" key="3">
    <source>
        <dbReference type="Proteomes" id="UP000640426"/>
    </source>
</evidence>
<organism evidence="2 3">
    <name type="scientific">Sphingomonas mollis</name>
    <dbReference type="NCBI Taxonomy" id="2795726"/>
    <lineage>
        <taxon>Bacteria</taxon>
        <taxon>Pseudomonadati</taxon>
        <taxon>Pseudomonadota</taxon>
        <taxon>Alphaproteobacteria</taxon>
        <taxon>Sphingomonadales</taxon>
        <taxon>Sphingomonadaceae</taxon>
        <taxon>Sphingomonas</taxon>
    </lineage>
</organism>
<evidence type="ECO:0000256" key="1">
    <source>
        <dbReference type="SAM" id="MobiDB-lite"/>
    </source>
</evidence>
<evidence type="ECO:0000313" key="2">
    <source>
        <dbReference type="EMBL" id="MBJ6121964.1"/>
    </source>
</evidence>
<protein>
    <submittedName>
        <fullName evidence="2">Uncharacterized protein</fullName>
    </submittedName>
</protein>